<feature type="domain" description="UspA" evidence="2">
    <location>
        <begin position="4"/>
        <end position="138"/>
    </location>
</feature>
<dbReference type="Proteomes" id="UP001139494">
    <property type="component" value="Unassembled WGS sequence"/>
</dbReference>
<protein>
    <submittedName>
        <fullName evidence="3">Universal stress protein</fullName>
    </submittedName>
</protein>
<dbReference type="CDD" id="cd00293">
    <property type="entry name" value="USP-like"/>
    <property type="match status" value="1"/>
</dbReference>
<dbReference type="InterPro" id="IPR006016">
    <property type="entry name" value="UspA"/>
</dbReference>
<evidence type="ECO:0000313" key="4">
    <source>
        <dbReference type="Proteomes" id="UP001139494"/>
    </source>
</evidence>
<organism evidence="3 4">
    <name type="scientific">Natronomonas aquatica</name>
    <dbReference type="NCBI Taxonomy" id="2841590"/>
    <lineage>
        <taxon>Archaea</taxon>
        <taxon>Methanobacteriati</taxon>
        <taxon>Methanobacteriota</taxon>
        <taxon>Stenosarchaea group</taxon>
        <taxon>Halobacteria</taxon>
        <taxon>Halobacteriales</taxon>
        <taxon>Natronomonadaceae</taxon>
        <taxon>Natronomonas</taxon>
    </lineage>
</organism>
<sequence>MECDRILAPTDGSDPSARGLERAIDLAEDFGATVDALYVVDEGDRPGDWDIVVERQETAGEAALDDAESRGAAAGVDVEKHLRRGRPAEAILAFVDEHGINLIVMGTHGRSGFDRIRHAGSTTERVLREATIPVVAVPPGLR</sequence>
<evidence type="ECO:0000313" key="3">
    <source>
        <dbReference type="EMBL" id="MCQ4333887.1"/>
    </source>
</evidence>
<dbReference type="RefSeq" id="WP_256029911.1">
    <property type="nucleotide sequence ID" value="NZ_JAHLKM010000013.1"/>
</dbReference>
<dbReference type="Gene3D" id="3.40.50.620">
    <property type="entry name" value="HUPs"/>
    <property type="match status" value="1"/>
</dbReference>
<dbReference type="SUPFAM" id="SSF52402">
    <property type="entry name" value="Adenine nucleotide alpha hydrolases-like"/>
    <property type="match status" value="1"/>
</dbReference>
<dbReference type="AlphaFoldDB" id="A0A9R1CTW1"/>
<dbReference type="EMBL" id="JAHLKM010000013">
    <property type="protein sequence ID" value="MCQ4333887.1"/>
    <property type="molecule type" value="Genomic_DNA"/>
</dbReference>
<evidence type="ECO:0000256" key="1">
    <source>
        <dbReference type="ARBA" id="ARBA00008791"/>
    </source>
</evidence>
<accession>A0A9R1CTW1</accession>
<dbReference type="PANTHER" id="PTHR46268">
    <property type="entry name" value="STRESS RESPONSE PROTEIN NHAX"/>
    <property type="match status" value="1"/>
</dbReference>
<dbReference type="Pfam" id="PF00582">
    <property type="entry name" value="Usp"/>
    <property type="match status" value="1"/>
</dbReference>
<name>A0A9R1CTW1_9EURY</name>
<comment type="similarity">
    <text evidence="1">Belongs to the universal stress protein A family.</text>
</comment>
<dbReference type="InterPro" id="IPR006015">
    <property type="entry name" value="Universal_stress_UspA"/>
</dbReference>
<dbReference type="PRINTS" id="PR01438">
    <property type="entry name" value="UNVRSLSTRESS"/>
</dbReference>
<dbReference type="InterPro" id="IPR014729">
    <property type="entry name" value="Rossmann-like_a/b/a_fold"/>
</dbReference>
<gene>
    <name evidence="3" type="ORF">KM295_10415</name>
</gene>
<keyword evidence="4" id="KW-1185">Reference proteome</keyword>
<reference evidence="3" key="1">
    <citation type="journal article" date="2023" name="Front. Microbiol.">
        <title>Genomic-based phylogenetic and metabolic analyses of the genus Natronomonas, and description of Natronomonas aquatica sp. nov.</title>
        <authorList>
            <person name="Garcia-Roldan A."/>
            <person name="Duran-Viseras A."/>
            <person name="de la Haba R.R."/>
            <person name="Corral P."/>
            <person name="Sanchez-Porro C."/>
            <person name="Ventosa A."/>
        </authorList>
    </citation>
    <scope>NUCLEOTIDE SEQUENCE</scope>
    <source>
        <strain evidence="3">F2-12</strain>
    </source>
</reference>
<comment type="caution">
    <text evidence="3">The sequence shown here is derived from an EMBL/GenBank/DDBJ whole genome shotgun (WGS) entry which is preliminary data.</text>
</comment>
<proteinExistence type="inferred from homology"/>
<evidence type="ECO:0000259" key="2">
    <source>
        <dbReference type="Pfam" id="PF00582"/>
    </source>
</evidence>
<dbReference type="PANTHER" id="PTHR46268:SF6">
    <property type="entry name" value="UNIVERSAL STRESS PROTEIN UP12"/>
    <property type="match status" value="1"/>
</dbReference>